<dbReference type="PANTHER" id="PTHR22916">
    <property type="entry name" value="GLYCOSYLTRANSFERASE"/>
    <property type="match status" value="1"/>
</dbReference>
<dbReference type="PANTHER" id="PTHR22916:SF3">
    <property type="entry name" value="UDP-GLCNAC:BETAGAL BETA-1,3-N-ACETYLGLUCOSAMINYLTRANSFERASE-LIKE PROTEIN 1"/>
    <property type="match status" value="1"/>
</dbReference>
<evidence type="ECO:0000313" key="2">
    <source>
        <dbReference type="EMBL" id="EGV17449.1"/>
    </source>
</evidence>
<reference evidence="2 3" key="1">
    <citation type="submission" date="2011-06" db="EMBL/GenBank/DDBJ databases">
        <title>The draft genome of Thiocapsa marina 5811.</title>
        <authorList>
            <consortium name="US DOE Joint Genome Institute (JGI-PGF)"/>
            <person name="Lucas S."/>
            <person name="Han J."/>
            <person name="Cheng J.-F."/>
            <person name="Goodwin L."/>
            <person name="Pitluck S."/>
            <person name="Peters L."/>
            <person name="Land M.L."/>
            <person name="Hauser L."/>
            <person name="Vogl K."/>
            <person name="Liu Z."/>
            <person name="Imhoff J."/>
            <person name="Thiel V."/>
            <person name="Frigaard N.-U."/>
            <person name="Bryant D."/>
            <person name="Woyke T.J."/>
        </authorList>
    </citation>
    <scope>NUCLEOTIDE SEQUENCE [LARGE SCALE GENOMIC DNA]</scope>
    <source>
        <strain evidence="2 3">5811</strain>
    </source>
</reference>
<evidence type="ECO:0000313" key="3">
    <source>
        <dbReference type="Proteomes" id="UP000005459"/>
    </source>
</evidence>
<dbReference type="Gene3D" id="3.90.550.10">
    <property type="entry name" value="Spore Coat Polysaccharide Biosynthesis Protein SpsA, Chain A"/>
    <property type="match status" value="1"/>
</dbReference>
<dbReference type="GO" id="GO:0016758">
    <property type="term" value="F:hexosyltransferase activity"/>
    <property type="evidence" value="ECO:0007669"/>
    <property type="project" value="UniProtKB-ARBA"/>
</dbReference>
<dbReference type="SUPFAM" id="SSF53448">
    <property type="entry name" value="Nucleotide-diphospho-sugar transferases"/>
    <property type="match status" value="1"/>
</dbReference>
<proteinExistence type="predicted"/>
<dbReference type="Pfam" id="PF00535">
    <property type="entry name" value="Glycos_transf_2"/>
    <property type="match status" value="1"/>
</dbReference>
<dbReference type="eggNOG" id="COG1216">
    <property type="taxonomic scope" value="Bacteria"/>
</dbReference>
<dbReference type="OrthoDB" id="9805612at2"/>
<keyword evidence="3" id="KW-1185">Reference proteome</keyword>
<dbReference type="InterPro" id="IPR001173">
    <property type="entry name" value="Glyco_trans_2-like"/>
</dbReference>
<dbReference type="EMBL" id="AFWV01000011">
    <property type="protein sequence ID" value="EGV17449.1"/>
    <property type="molecule type" value="Genomic_DNA"/>
</dbReference>
<evidence type="ECO:0000259" key="1">
    <source>
        <dbReference type="Pfam" id="PF00535"/>
    </source>
</evidence>
<dbReference type="CDD" id="cd00761">
    <property type="entry name" value="Glyco_tranf_GTA_type"/>
    <property type="match status" value="1"/>
</dbReference>
<dbReference type="RefSeq" id="WP_007194353.1">
    <property type="nucleotide sequence ID" value="NZ_AFWV01000011.1"/>
</dbReference>
<organism evidence="2 3">
    <name type="scientific">Thiocapsa marina 5811</name>
    <dbReference type="NCBI Taxonomy" id="768671"/>
    <lineage>
        <taxon>Bacteria</taxon>
        <taxon>Pseudomonadati</taxon>
        <taxon>Pseudomonadota</taxon>
        <taxon>Gammaproteobacteria</taxon>
        <taxon>Chromatiales</taxon>
        <taxon>Chromatiaceae</taxon>
        <taxon>Thiocapsa</taxon>
    </lineage>
</organism>
<dbReference type="AlphaFoldDB" id="F9UEX8"/>
<accession>F9UEX8</accession>
<keyword evidence="2" id="KW-0808">Transferase</keyword>
<dbReference type="InterPro" id="IPR029044">
    <property type="entry name" value="Nucleotide-diphossugar_trans"/>
</dbReference>
<protein>
    <submittedName>
        <fullName evidence="2">Glycosyl transferase family 2</fullName>
    </submittedName>
</protein>
<feature type="domain" description="Glycosyltransferase 2-like" evidence="1">
    <location>
        <begin position="6"/>
        <end position="123"/>
    </location>
</feature>
<dbReference type="Proteomes" id="UP000005459">
    <property type="component" value="Unassembled WGS sequence"/>
</dbReference>
<gene>
    <name evidence="2" type="ORF">ThimaDRAFT_3481</name>
</gene>
<sequence>MNPLVSVIIPTANRPQYLPRAVESALAGMAPGEVEVIVVPNGPDQSWRNALALFQDHHAVRVIPVEEANANVARNTGLAAAQGDFVRFLDDDDYLIPEGAVKQYELMRTSGADLVSGTVNLVDAAGNVFDVWRQPDVDDLCVAVLGPWRRCLPTAHVYRHSAISGAVWNPETEVRQDLEWLFDICSSRDLKWARTDTLVGVWRHHWGDRISSSKKFNDIRKLTIPMLLKACSRLDHRGQLCYERKAAIAKGMWSCVHAAFFLEPSYWSGVARKTMIIAPMVRPEVAFYHFPVTRGIDPLVLQWVMLPKRWLFWRYRQFSRKLKIKHYW</sequence>
<name>F9UEX8_9GAMM</name>
<dbReference type="STRING" id="768671.ThimaDRAFT_3481"/>